<sequence>MSKVILITGSNTGIGLGLARLLAEKKHTVYIASRKETAGKEALATLHSEGLTNVKLVLLDVTKEPTIDAARTTIEAAEGHLDVLVNNAAVGMIGTDQRAPSASIDALRSAMETNVYGVIRTTTIFLPLLRRSPNPVILNVSSALASGTRQARPGAGNHHVAYNSSKAALNSYTIALAAELAAEGVRVNLVTPGLVSTQMNGYIAGGASARVGAQSLLPWALIDKDGPTGKFFGPDGSELPW</sequence>
<dbReference type="Gene3D" id="3.40.50.720">
    <property type="entry name" value="NAD(P)-binding Rossmann-like Domain"/>
    <property type="match status" value="1"/>
</dbReference>
<dbReference type="OrthoDB" id="1933717at2759"/>
<evidence type="ECO:0000256" key="3">
    <source>
        <dbReference type="ARBA" id="ARBA00023002"/>
    </source>
</evidence>
<accession>A0A0D2NZX5</accession>
<dbReference type="GO" id="GO:0016491">
    <property type="term" value="F:oxidoreductase activity"/>
    <property type="evidence" value="ECO:0007669"/>
    <property type="project" value="UniProtKB-KW"/>
</dbReference>
<name>A0A0D2NZX5_HYPSF</name>
<organism evidence="5 6">
    <name type="scientific">Hypholoma sublateritium (strain FD-334 SS-4)</name>
    <dbReference type="NCBI Taxonomy" id="945553"/>
    <lineage>
        <taxon>Eukaryota</taxon>
        <taxon>Fungi</taxon>
        <taxon>Dikarya</taxon>
        <taxon>Basidiomycota</taxon>
        <taxon>Agaricomycotina</taxon>
        <taxon>Agaricomycetes</taxon>
        <taxon>Agaricomycetidae</taxon>
        <taxon>Agaricales</taxon>
        <taxon>Agaricineae</taxon>
        <taxon>Strophariaceae</taxon>
        <taxon>Hypholoma</taxon>
    </lineage>
</organism>
<evidence type="ECO:0000256" key="1">
    <source>
        <dbReference type="ARBA" id="ARBA00006484"/>
    </source>
</evidence>
<comment type="similarity">
    <text evidence="1 4">Belongs to the short-chain dehydrogenases/reductases (SDR) family.</text>
</comment>
<dbReference type="PANTHER" id="PTHR43490">
    <property type="entry name" value="(+)-NEOMENTHOL DEHYDROGENASE"/>
    <property type="match status" value="1"/>
</dbReference>
<dbReference type="SUPFAM" id="SSF51735">
    <property type="entry name" value="NAD(P)-binding Rossmann-fold domains"/>
    <property type="match status" value="1"/>
</dbReference>
<evidence type="ECO:0000313" key="6">
    <source>
        <dbReference type="Proteomes" id="UP000054270"/>
    </source>
</evidence>
<proteinExistence type="inferred from homology"/>
<dbReference type="InterPro" id="IPR002347">
    <property type="entry name" value="SDR_fam"/>
</dbReference>
<dbReference type="PRINTS" id="PR00081">
    <property type="entry name" value="GDHRDH"/>
</dbReference>
<keyword evidence="3" id="KW-0560">Oxidoreductase</keyword>
<dbReference type="PANTHER" id="PTHR43490:SF99">
    <property type="entry name" value="SHORT-CHAIN DEHYDROGENASE_REDUCTASE"/>
    <property type="match status" value="1"/>
</dbReference>
<evidence type="ECO:0008006" key="7">
    <source>
        <dbReference type="Google" id="ProtNLM"/>
    </source>
</evidence>
<keyword evidence="6" id="KW-1185">Reference proteome</keyword>
<dbReference type="AlphaFoldDB" id="A0A0D2NZX5"/>
<dbReference type="PRINTS" id="PR00080">
    <property type="entry name" value="SDRFAMILY"/>
</dbReference>
<dbReference type="Pfam" id="PF00106">
    <property type="entry name" value="adh_short"/>
    <property type="match status" value="1"/>
</dbReference>
<dbReference type="InterPro" id="IPR036291">
    <property type="entry name" value="NAD(P)-bd_dom_sf"/>
</dbReference>
<dbReference type="Proteomes" id="UP000054270">
    <property type="component" value="Unassembled WGS sequence"/>
</dbReference>
<dbReference type="STRING" id="945553.A0A0D2NZX5"/>
<evidence type="ECO:0000256" key="2">
    <source>
        <dbReference type="ARBA" id="ARBA00022857"/>
    </source>
</evidence>
<evidence type="ECO:0000313" key="5">
    <source>
        <dbReference type="EMBL" id="KJA24189.1"/>
    </source>
</evidence>
<reference evidence="6" key="1">
    <citation type="submission" date="2014-04" db="EMBL/GenBank/DDBJ databases">
        <title>Evolutionary Origins and Diversification of the Mycorrhizal Mutualists.</title>
        <authorList>
            <consortium name="DOE Joint Genome Institute"/>
            <consortium name="Mycorrhizal Genomics Consortium"/>
            <person name="Kohler A."/>
            <person name="Kuo A."/>
            <person name="Nagy L.G."/>
            <person name="Floudas D."/>
            <person name="Copeland A."/>
            <person name="Barry K.W."/>
            <person name="Cichocki N."/>
            <person name="Veneault-Fourrey C."/>
            <person name="LaButti K."/>
            <person name="Lindquist E.A."/>
            <person name="Lipzen A."/>
            <person name="Lundell T."/>
            <person name="Morin E."/>
            <person name="Murat C."/>
            <person name="Riley R."/>
            <person name="Ohm R."/>
            <person name="Sun H."/>
            <person name="Tunlid A."/>
            <person name="Henrissat B."/>
            <person name="Grigoriev I.V."/>
            <person name="Hibbett D.S."/>
            <person name="Martin F."/>
        </authorList>
    </citation>
    <scope>NUCLEOTIDE SEQUENCE [LARGE SCALE GENOMIC DNA]</scope>
    <source>
        <strain evidence="6">FD-334 SS-4</strain>
    </source>
</reference>
<keyword evidence="2" id="KW-0521">NADP</keyword>
<dbReference type="EMBL" id="KN817538">
    <property type="protein sequence ID" value="KJA24189.1"/>
    <property type="molecule type" value="Genomic_DNA"/>
</dbReference>
<gene>
    <name evidence="5" type="ORF">HYPSUDRAFT_38967</name>
</gene>
<protein>
    <recommendedName>
        <fullName evidence="7">NAD(P)-binding protein</fullName>
    </recommendedName>
</protein>
<evidence type="ECO:0000256" key="4">
    <source>
        <dbReference type="RuleBase" id="RU000363"/>
    </source>
</evidence>